<keyword evidence="3" id="KW-1185">Reference proteome</keyword>
<comment type="caution">
    <text evidence="2">The sequence shown here is derived from an EMBL/GenBank/DDBJ whole genome shotgun (WGS) entry which is preliminary data.</text>
</comment>
<sequence>MAGPGGEAEYTRRAAEQKSRSDEIENEERISTSDTLAKRFKEAFWSLVFINTHRRYVPTSISNNNSGSNNNSNDSNNNNNNNNKDDNNNNKEQQHPSEGSTLGSIPHPFFL</sequence>
<evidence type="ECO:0000256" key="1">
    <source>
        <dbReference type="SAM" id="MobiDB-lite"/>
    </source>
</evidence>
<feature type="compositionally biased region" description="Basic and acidic residues" evidence="1">
    <location>
        <begin position="9"/>
        <end position="35"/>
    </location>
</feature>
<accession>A0A834UDG8</accession>
<feature type="compositionally biased region" description="Low complexity" evidence="1">
    <location>
        <begin position="62"/>
        <end position="82"/>
    </location>
</feature>
<feature type="compositionally biased region" description="Basic and acidic residues" evidence="1">
    <location>
        <begin position="83"/>
        <end position="95"/>
    </location>
</feature>
<gene>
    <name evidence="2" type="ORF">H0235_005258</name>
</gene>
<name>A0A834UDG8_VESPE</name>
<reference evidence="2" key="1">
    <citation type="journal article" date="2020" name="G3 (Bethesda)">
        <title>High-Quality Assemblies for Three Invasive Social Wasps from the &lt;i&gt;Vespula&lt;/i&gt; Genus.</title>
        <authorList>
            <person name="Harrop T.W.R."/>
            <person name="Guhlin J."/>
            <person name="McLaughlin G.M."/>
            <person name="Permina E."/>
            <person name="Stockwell P."/>
            <person name="Gilligan J."/>
            <person name="Le Lec M.F."/>
            <person name="Gruber M.A.M."/>
            <person name="Quinn O."/>
            <person name="Lovegrove M."/>
            <person name="Duncan E.J."/>
            <person name="Remnant E.J."/>
            <person name="Van Eeckhoven J."/>
            <person name="Graham B."/>
            <person name="Knapp R.A."/>
            <person name="Langford K.W."/>
            <person name="Kronenberg Z."/>
            <person name="Press M.O."/>
            <person name="Eacker S.M."/>
            <person name="Wilson-Rankin E.E."/>
            <person name="Purcell J."/>
            <person name="Lester P.J."/>
            <person name="Dearden P.K."/>
        </authorList>
    </citation>
    <scope>NUCLEOTIDE SEQUENCE</scope>
    <source>
        <strain evidence="2">Volc-1</strain>
    </source>
</reference>
<dbReference type="EMBL" id="JACSDY010000003">
    <property type="protein sequence ID" value="KAF7432334.1"/>
    <property type="molecule type" value="Genomic_DNA"/>
</dbReference>
<evidence type="ECO:0000313" key="2">
    <source>
        <dbReference type="EMBL" id="KAF7432334.1"/>
    </source>
</evidence>
<dbReference type="Proteomes" id="UP000600918">
    <property type="component" value="Unassembled WGS sequence"/>
</dbReference>
<protein>
    <submittedName>
        <fullName evidence="2">Uncharacterized protein</fullName>
    </submittedName>
</protein>
<dbReference type="AlphaFoldDB" id="A0A834UDG8"/>
<feature type="region of interest" description="Disordered" evidence="1">
    <location>
        <begin position="58"/>
        <end position="111"/>
    </location>
</feature>
<organism evidence="2 3">
    <name type="scientific">Vespula pensylvanica</name>
    <name type="common">Western yellow jacket</name>
    <name type="synonym">Wasp</name>
    <dbReference type="NCBI Taxonomy" id="30213"/>
    <lineage>
        <taxon>Eukaryota</taxon>
        <taxon>Metazoa</taxon>
        <taxon>Ecdysozoa</taxon>
        <taxon>Arthropoda</taxon>
        <taxon>Hexapoda</taxon>
        <taxon>Insecta</taxon>
        <taxon>Pterygota</taxon>
        <taxon>Neoptera</taxon>
        <taxon>Endopterygota</taxon>
        <taxon>Hymenoptera</taxon>
        <taxon>Apocrita</taxon>
        <taxon>Aculeata</taxon>
        <taxon>Vespoidea</taxon>
        <taxon>Vespidae</taxon>
        <taxon>Vespinae</taxon>
        <taxon>Vespula</taxon>
    </lineage>
</organism>
<feature type="region of interest" description="Disordered" evidence="1">
    <location>
        <begin position="1"/>
        <end position="35"/>
    </location>
</feature>
<evidence type="ECO:0000313" key="3">
    <source>
        <dbReference type="Proteomes" id="UP000600918"/>
    </source>
</evidence>
<proteinExistence type="predicted"/>